<comment type="caution">
    <text evidence="4">The sequence shown here is derived from an EMBL/GenBank/DDBJ whole genome shotgun (WGS) entry which is preliminary data.</text>
</comment>
<name>A0A8I2YNI3_9AGAM</name>
<evidence type="ECO:0000256" key="3">
    <source>
        <dbReference type="ARBA" id="ARBA00023274"/>
    </source>
</evidence>
<dbReference type="OrthoDB" id="2320368at2759"/>
<keyword evidence="2 4" id="KW-0689">Ribosomal protein</keyword>
<evidence type="ECO:0000313" key="4">
    <source>
        <dbReference type="EMBL" id="KAG6376194.1"/>
    </source>
</evidence>
<dbReference type="GO" id="GO:0006412">
    <property type="term" value="P:translation"/>
    <property type="evidence" value="ECO:0007669"/>
    <property type="project" value="InterPro"/>
</dbReference>
<dbReference type="InterPro" id="IPR001865">
    <property type="entry name" value="Ribosomal_uS2"/>
</dbReference>
<dbReference type="AlphaFoldDB" id="A0A8I2YNI3"/>
<dbReference type="PANTHER" id="PTHR12534">
    <property type="entry name" value="30S RIBOSOMAL PROTEIN S2 PROKARYOTIC AND ORGANELLAR"/>
    <property type="match status" value="1"/>
</dbReference>
<dbReference type="InterPro" id="IPR005706">
    <property type="entry name" value="Ribosomal_uS2_bac/mit/plastid"/>
</dbReference>
<dbReference type="PANTHER" id="PTHR12534:SF0">
    <property type="entry name" value="SMALL RIBOSOMAL SUBUNIT PROTEIN US2M"/>
    <property type="match status" value="1"/>
</dbReference>
<dbReference type="PROSITE" id="PS00962">
    <property type="entry name" value="RIBOSOMAL_S2_1"/>
    <property type="match status" value="1"/>
</dbReference>
<dbReference type="Gene3D" id="3.40.50.10490">
    <property type="entry name" value="Glucose-6-phosphate isomerase like protein, domain 1"/>
    <property type="match status" value="1"/>
</dbReference>
<dbReference type="GO" id="GO:0005763">
    <property type="term" value="C:mitochondrial small ribosomal subunit"/>
    <property type="evidence" value="ECO:0007669"/>
    <property type="project" value="TreeGrafter"/>
</dbReference>
<comment type="similarity">
    <text evidence="1">Belongs to the universal ribosomal protein uS2 family.</text>
</comment>
<dbReference type="InterPro" id="IPR018130">
    <property type="entry name" value="Ribosomal_uS2_CS"/>
</dbReference>
<sequence>MVKIAPPLVRTFLTGMASRALRPSLTARTCLPRLVRTMYTAPGSEMTLQSQDDWRFMQENRARFKLLYDLFSEHGSTQTRENTYQPHHAYTRAVGPSHATVSALIAAGAHLGHTRSLMNPNFLPYAFGVRAGLTVIDLDQTVPLLRRAANVARAIAQRGGTILFVGTRPDLRDIVRHAASKLGEQGYHIGERWLPGILTNRRQLFSSASQQYLITPDLVIFLNPMANVNAIRECAIQHIPTVGIVDSNVDPRIVMYPIPANDESPRTAQLVSGVLSIAGRDGILARQGEEKEKERHRDRRMILEKLSNQKHECGSVPFVSCLPKSRLFCLHIKPKL</sequence>
<gene>
    <name evidence="4" type="ORF">JVT61DRAFT_2169</name>
</gene>
<evidence type="ECO:0000256" key="2">
    <source>
        <dbReference type="ARBA" id="ARBA00022980"/>
    </source>
</evidence>
<dbReference type="Proteomes" id="UP000683000">
    <property type="component" value="Unassembled WGS sequence"/>
</dbReference>
<evidence type="ECO:0000256" key="1">
    <source>
        <dbReference type="ARBA" id="ARBA00006242"/>
    </source>
</evidence>
<organism evidence="4 5">
    <name type="scientific">Boletus reticuloceps</name>
    <dbReference type="NCBI Taxonomy" id="495285"/>
    <lineage>
        <taxon>Eukaryota</taxon>
        <taxon>Fungi</taxon>
        <taxon>Dikarya</taxon>
        <taxon>Basidiomycota</taxon>
        <taxon>Agaricomycotina</taxon>
        <taxon>Agaricomycetes</taxon>
        <taxon>Agaricomycetidae</taxon>
        <taxon>Boletales</taxon>
        <taxon>Boletineae</taxon>
        <taxon>Boletaceae</taxon>
        <taxon>Boletoideae</taxon>
        <taxon>Boletus</taxon>
    </lineage>
</organism>
<dbReference type="EMBL" id="JAGFBS010000012">
    <property type="protein sequence ID" value="KAG6376194.1"/>
    <property type="molecule type" value="Genomic_DNA"/>
</dbReference>
<dbReference type="Pfam" id="PF00318">
    <property type="entry name" value="Ribosomal_S2"/>
    <property type="match status" value="2"/>
</dbReference>
<dbReference type="PRINTS" id="PR00395">
    <property type="entry name" value="RIBOSOMALS2"/>
</dbReference>
<dbReference type="NCBIfam" id="TIGR01011">
    <property type="entry name" value="rpsB_bact"/>
    <property type="match status" value="1"/>
</dbReference>
<accession>A0A8I2YNI3</accession>
<dbReference type="GO" id="GO:0003735">
    <property type="term" value="F:structural constituent of ribosome"/>
    <property type="evidence" value="ECO:0007669"/>
    <property type="project" value="InterPro"/>
</dbReference>
<dbReference type="InterPro" id="IPR023591">
    <property type="entry name" value="Ribosomal_uS2_flav_dom_sf"/>
</dbReference>
<keyword evidence="3" id="KW-0687">Ribonucleoprotein</keyword>
<reference evidence="4" key="1">
    <citation type="submission" date="2021-03" db="EMBL/GenBank/DDBJ databases">
        <title>Evolutionary innovations through gain and loss of genes in the ectomycorrhizal Boletales.</title>
        <authorList>
            <person name="Wu G."/>
            <person name="Miyauchi S."/>
            <person name="Morin E."/>
            <person name="Yang Z.-L."/>
            <person name="Xu J."/>
            <person name="Martin F.M."/>
        </authorList>
    </citation>
    <scope>NUCLEOTIDE SEQUENCE</scope>
    <source>
        <strain evidence="4">BR01</strain>
    </source>
</reference>
<protein>
    <submittedName>
        <fullName evidence="4">Ribosomal protein S2, flavodoxin-like domain-containing protein</fullName>
    </submittedName>
</protein>
<keyword evidence="5" id="KW-1185">Reference proteome</keyword>
<dbReference type="HAMAP" id="MF_00291_B">
    <property type="entry name" value="Ribosomal_uS2_B"/>
    <property type="match status" value="1"/>
</dbReference>
<dbReference type="CDD" id="cd01425">
    <property type="entry name" value="RPS2"/>
    <property type="match status" value="1"/>
</dbReference>
<proteinExistence type="inferred from homology"/>
<evidence type="ECO:0000313" key="5">
    <source>
        <dbReference type="Proteomes" id="UP000683000"/>
    </source>
</evidence>
<dbReference type="SUPFAM" id="SSF52313">
    <property type="entry name" value="Ribosomal protein S2"/>
    <property type="match status" value="1"/>
</dbReference>